<dbReference type="GO" id="GO:0103068">
    <property type="term" value="F:leukotriene C4 gamma-glutamyl transferase activity"/>
    <property type="evidence" value="ECO:0007669"/>
    <property type="project" value="UniProtKB-EC"/>
</dbReference>
<evidence type="ECO:0000256" key="3">
    <source>
        <dbReference type="ARBA" id="ARBA00009381"/>
    </source>
</evidence>
<keyword evidence="6 9" id="KW-0865">Zymogen</keyword>
<feature type="region of interest" description="Disordered" evidence="10">
    <location>
        <begin position="389"/>
        <end position="412"/>
    </location>
</feature>
<comment type="subunit">
    <text evidence="9">This enzyme consists of two polypeptide chains, which are synthesized in precursor form from a single polypeptide.</text>
</comment>
<feature type="region of interest" description="Disordered" evidence="10">
    <location>
        <begin position="28"/>
        <end position="59"/>
    </location>
</feature>
<accession>A0ABR9KEL4</accession>
<dbReference type="InterPro" id="IPR043137">
    <property type="entry name" value="GGT_ssub_C"/>
</dbReference>
<evidence type="ECO:0000256" key="1">
    <source>
        <dbReference type="ARBA" id="ARBA00001049"/>
    </source>
</evidence>
<feature type="chain" id="PRO_5046423229" description="Glutathione hydrolase proenzyme" evidence="11">
    <location>
        <begin position="19"/>
        <end position="606"/>
    </location>
</feature>
<comment type="catalytic activity">
    <reaction evidence="2 9">
        <text>glutathione + H2O = L-cysteinylglycine + L-glutamate</text>
        <dbReference type="Rhea" id="RHEA:28807"/>
        <dbReference type="ChEBI" id="CHEBI:15377"/>
        <dbReference type="ChEBI" id="CHEBI:29985"/>
        <dbReference type="ChEBI" id="CHEBI:57925"/>
        <dbReference type="ChEBI" id="CHEBI:61694"/>
        <dbReference type="EC" id="3.4.19.13"/>
    </reaction>
</comment>
<organism evidence="12 13">
    <name type="scientific">Nonomuraea africana</name>
    <dbReference type="NCBI Taxonomy" id="46171"/>
    <lineage>
        <taxon>Bacteria</taxon>
        <taxon>Bacillati</taxon>
        <taxon>Actinomycetota</taxon>
        <taxon>Actinomycetes</taxon>
        <taxon>Streptosporangiales</taxon>
        <taxon>Streptosporangiaceae</taxon>
        <taxon>Nonomuraea</taxon>
    </lineage>
</organism>
<keyword evidence="5 9" id="KW-0378">Hydrolase</keyword>
<evidence type="ECO:0000256" key="7">
    <source>
        <dbReference type="ARBA" id="ARBA00023315"/>
    </source>
</evidence>
<evidence type="ECO:0000256" key="9">
    <source>
        <dbReference type="RuleBase" id="RU368036"/>
    </source>
</evidence>
<dbReference type="Pfam" id="PF01019">
    <property type="entry name" value="G_glu_transpept"/>
    <property type="match status" value="1"/>
</dbReference>
<dbReference type="RefSeq" id="WP_192775538.1">
    <property type="nucleotide sequence ID" value="NZ_BAAASY010000040.1"/>
</dbReference>
<dbReference type="EC" id="3.4.19.13" evidence="9"/>
<dbReference type="Proteomes" id="UP000661607">
    <property type="component" value="Unassembled WGS sequence"/>
</dbReference>
<evidence type="ECO:0000256" key="8">
    <source>
        <dbReference type="ARBA" id="ARBA00047417"/>
    </source>
</evidence>
<gene>
    <name evidence="12" type="ORF">H4W81_003247</name>
</gene>
<comment type="catalytic activity">
    <reaction evidence="8 9">
        <text>an N-terminal (5-L-glutamyl)-[peptide] + an alpha-amino acid = 5-L-glutamyl amino acid + an N-terminal L-alpha-aminoacyl-[peptide]</text>
        <dbReference type="Rhea" id="RHEA:23904"/>
        <dbReference type="Rhea" id="RHEA-COMP:9780"/>
        <dbReference type="Rhea" id="RHEA-COMP:9795"/>
        <dbReference type="ChEBI" id="CHEBI:77644"/>
        <dbReference type="ChEBI" id="CHEBI:78597"/>
        <dbReference type="ChEBI" id="CHEBI:78599"/>
        <dbReference type="ChEBI" id="CHEBI:78608"/>
        <dbReference type="EC" id="2.3.2.2"/>
    </reaction>
</comment>
<dbReference type="Gene3D" id="1.10.246.130">
    <property type="match status" value="1"/>
</dbReference>
<evidence type="ECO:0000256" key="2">
    <source>
        <dbReference type="ARBA" id="ARBA00001089"/>
    </source>
</evidence>
<protein>
    <recommendedName>
        <fullName evidence="9">Glutathione hydrolase proenzyme</fullName>
        <ecNumber evidence="9">2.3.2.2</ecNumber>
        <ecNumber evidence="9">3.4.19.13</ecNumber>
    </recommendedName>
    <component>
        <recommendedName>
            <fullName evidence="9">Glutathione hydrolase large chain</fullName>
        </recommendedName>
    </component>
    <component>
        <recommendedName>
            <fullName evidence="9">Glutathione hydrolase small chain</fullName>
        </recommendedName>
    </component>
</protein>
<keyword evidence="9" id="KW-0317">Glutathione biosynthesis</keyword>
<evidence type="ECO:0000313" key="13">
    <source>
        <dbReference type="Proteomes" id="UP000661607"/>
    </source>
</evidence>
<dbReference type="EC" id="2.3.2.2" evidence="9"/>
<reference evidence="12 13" key="1">
    <citation type="submission" date="2020-10" db="EMBL/GenBank/DDBJ databases">
        <title>Sequencing the genomes of 1000 actinobacteria strains.</title>
        <authorList>
            <person name="Klenk H.-P."/>
        </authorList>
    </citation>
    <scope>NUCLEOTIDE SEQUENCE [LARGE SCALE GENOMIC DNA]</scope>
    <source>
        <strain evidence="12 13">DSM 43748</strain>
    </source>
</reference>
<evidence type="ECO:0000256" key="10">
    <source>
        <dbReference type="SAM" id="MobiDB-lite"/>
    </source>
</evidence>
<dbReference type="PANTHER" id="PTHR43199">
    <property type="entry name" value="GLUTATHIONE HYDROLASE"/>
    <property type="match status" value="1"/>
</dbReference>
<keyword evidence="4 9" id="KW-0808">Transferase</keyword>
<dbReference type="InterPro" id="IPR000101">
    <property type="entry name" value="GGT_peptidase"/>
</dbReference>
<dbReference type="InterPro" id="IPR029055">
    <property type="entry name" value="Ntn_hydrolases_N"/>
</dbReference>
<comment type="PTM">
    <text evidence="9">Cleaved by autocatalysis into a large and a small subunit.</text>
</comment>
<comment type="pathway">
    <text evidence="9">Sulfur metabolism; glutathione metabolism.</text>
</comment>
<evidence type="ECO:0000256" key="6">
    <source>
        <dbReference type="ARBA" id="ARBA00023145"/>
    </source>
</evidence>
<evidence type="ECO:0000256" key="5">
    <source>
        <dbReference type="ARBA" id="ARBA00022801"/>
    </source>
</evidence>
<dbReference type="Gene3D" id="3.60.20.40">
    <property type="match status" value="1"/>
</dbReference>
<keyword evidence="13" id="KW-1185">Reference proteome</keyword>
<dbReference type="PANTHER" id="PTHR43199:SF1">
    <property type="entry name" value="GLUTATHIONE HYDROLASE PROENZYME"/>
    <property type="match status" value="1"/>
</dbReference>
<evidence type="ECO:0000256" key="4">
    <source>
        <dbReference type="ARBA" id="ARBA00022679"/>
    </source>
</evidence>
<dbReference type="PRINTS" id="PR01210">
    <property type="entry name" value="GGTRANSPTASE"/>
</dbReference>
<evidence type="ECO:0000256" key="11">
    <source>
        <dbReference type="SAM" id="SignalP"/>
    </source>
</evidence>
<dbReference type="NCBIfam" id="TIGR00066">
    <property type="entry name" value="g_glut_trans"/>
    <property type="match status" value="1"/>
</dbReference>
<name>A0ABR9KEL4_9ACTN</name>
<dbReference type="SUPFAM" id="SSF56235">
    <property type="entry name" value="N-terminal nucleophile aminohydrolases (Ntn hydrolases)"/>
    <property type="match status" value="1"/>
</dbReference>
<dbReference type="EMBL" id="JADBEF010000001">
    <property type="protein sequence ID" value="MBE1560468.1"/>
    <property type="molecule type" value="Genomic_DNA"/>
</dbReference>
<keyword evidence="11" id="KW-0732">Signal</keyword>
<feature type="compositionally biased region" description="Low complexity" evidence="10">
    <location>
        <begin position="403"/>
        <end position="412"/>
    </location>
</feature>
<comment type="catalytic activity">
    <reaction evidence="1 9">
        <text>an S-substituted glutathione + H2O = an S-substituted L-cysteinylglycine + L-glutamate</text>
        <dbReference type="Rhea" id="RHEA:59468"/>
        <dbReference type="ChEBI" id="CHEBI:15377"/>
        <dbReference type="ChEBI" id="CHEBI:29985"/>
        <dbReference type="ChEBI" id="CHEBI:90779"/>
        <dbReference type="ChEBI" id="CHEBI:143103"/>
        <dbReference type="EC" id="3.4.19.13"/>
    </reaction>
</comment>
<comment type="caution">
    <text evidence="12">The sequence shown here is derived from an EMBL/GenBank/DDBJ whole genome shotgun (WGS) entry which is preliminary data.</text>
</comment>
<dbReference type="GO" id="GO:0036374">
    <property type="term" value="F:glutathione hydrolase activity"/>
    <property type="evidence" value="ECO:0007669"/>
    <property type="project" value="UniProtKB-EC"/>
</dbReference>
<sequence>MRKILHPALCLIVGTCFAPVPGAAAVSEDERPATGGTAEAVTSDDRRPVAEGTGGAVATVDPDASRTAIEILRRGGNAADAAVAAAATLGVTEPHMTSIGGGGYLMYYEARTGRVHSLDARESAPAAMREDSFLENGTPIPEDEIVTSGLTVGVPSVVHQWETILRTLGTISLRQALRPAIRVARSGFLVDAEFNAQTALNQDRFADIGSAKDLFLPGGRPPPVGSVFRNPDLARTYEELARHGADWFYRGPVAREIVRTVKHPPAESSGRRIRPGLMATRDLAAYRTLSPSPTRSRFRGLEVYGMPPSSSGGTTVGEVLAILSAMDAPSDRVEALHRYLEASRLAFADRERYVGDPDFADVPVSELLSPGFARERACLIGPAAMAHPAAPGSPDGSYQPCQAPGAPSAAALSAEGRHTTHLVVSDRWGNVASYTISLGEIGGSGLVVPGRGFLLNSQLSGFTFDPSAGGPNLAGPGKRPRSSIAPTIVLRDGRPLFALGSPGGTPIITTVIQILLNRVDFGMPLPEALAAPRASQLNLPVTLAEPGFTEEYGSALTARGHAFEPPPWAPWPLGAATALEFLDRDRVLAVAEPTRLGGGSALVVRP</sequence>
<dbReference type="InterPro" id="IPR043138">
    <property type="entry name" value="GGT_lsub"/>
</dbReference>
<keyword evidence="7 9" id="KW-0012">Acyltransferase</keyword>
<proteinExistence type="inferred from homology"/>
<feature type="signal peptide" evidence="11">
    <location>
        <begin position="1"/>
        <end position="18"/>
    </location>
</feature>
<comment type="similarity">
    <text evidence="3 9">Belongs to the gamma-glutamyltransferase family.</text>
</comment>
<evidence type="ECO:0000313" key="12">
    <source>
        <dbReference type="EMBL" id="MBE1560468.1"/>
    </source>
</evidence>
<dbReference type="InterPro" id="IPR051792">
    <property type="entry name" value="GGT_bact"/>
</dbReference>